<dbReference type="Pfam" id="PF07004">
    <property type="entry name" value="SHIPPO-rpt"/>
    <property type="match status" value="1"/>
</dbReference>
<dbReference type="InterPro" id="IPR010736">
    <property type="entry name" value="SHIPPO-rpt"/>
</dbReference>
<dbReference type="EMBL" id="OZ034833">
    <property type="protein sequence ID" value="CAL1674974.1"/>
    <property type="molecule type" value="Genomic_DNA"/>
</dbReference>
<dbReference type="InterPro" id="IPR033602">
    <property type="entry name" value="CIMAP3"/>
</dbReference>
<proteinExistence type="predicted"/>
<dbReference type="GO" id="GO:0031344">
    <property type="term" value="P:regulation of cell projection organization"/>
    <property type="evidence" value="ECO:0007669"/>
    <property type="project" value="TreeGrafter"/>
</dbReference>
<keyword evidence="2" id="KW-1185">Reference proteome</keyword>
<evidence type="ECO:0000313" key="2">
    <source>
        <dbReference type="Proteomes" id="UP001497644"/>
    </source>
</evidence>
<gene>
    <name evidence="1" type="ORF">LPLAT_LOCUS1493</name>
</gene>
<sequence>MQLFSVDTDFEYVIRKPEQQRICFGSGQSRDTSKKGASPFMRYYTLEDNPNIGPGSYNVSESFNAIKTRPCSHSISKKGYSGLARFVKPIHYVEDYPSPSDYNVSSFPKHVKPQKYPFGSTSERKAIHVNKNPGPGMYVSKEIKGITFQHSFGGRVKMQLGVDLKCCSRNTDTCKMCGKKPTGDYWHLNNKIFLCRMCMTREFQEQVKFKKRELELFRKIRDCSGIHIHEGTDAKIWLMHPAIVKQWTRRETYLSAYLKD</sequence>
<evidence type="ECO:0000313" key="1">
    <source>
        <dbReference type="EMBL" id="CAL1674974.1"/>
    </source>
</evidence>
<accession>A0AAV2N5G7</accession>
<organism evidence="1 2">
    <name type="scientific">Lasius platythorax</name>
    <dbReference type="NCBI Taxonomy" id="488582"/>
    <lineage>
        <taxon>Eukaryota</taxon>
        <taxon>Metazoa</taxon>
        <taxon>Ecdysozoa</taxon>
        <taxon>Arthropoda</taxon>
        <taxon>Hexapoda</taxon>
        <taxon>Insecta</taxon>
        <taxon>Pterygota</taxon>
        <taxon>Neoptera</taxon>
        <taxon>Endopterygota</taxon>
        <taxon>Hymenoptera</taxon>
        <taxon>Apocrita</taxon>
        <taxon>Aculeata</taxon>
        <taxon>Formicoidea</taxon>
        <taxon>Formicidae</taxon>
        <taxon>Formicinae</taxon>
        <taxon>Lasius</taxon>
        <taxon>Lasius</taxon>
    </lineage>
</organism>
<dbReference type="PANTHER" id="PTHR31508">
    <property type="entry name" value="PROTEIN PITCHFORK"/>
    <property type="match status" value="1"/>
</dbReference>
<name>A0AAV2N5G7_9HYME</name>
<dbReference type="Proteomes" id="UP001497644">
    <property type="component" value="Chromosome 10"/>
</dbReference>
<dbReference type="AlphaFoldDB" id="A0AAV2N5G7"/>
<dbReference type="GO" id="GO:0008092">
    <property type="term" value="F:cytoskeletal protein binding"/>
    <property type="evidence" value="ECO:0007669"/>
    <property type="project" value="TreeGrafter"/>
</dbReference>
<protein>
    <recommendedName>
        <fullName evidence="3">GATA-type domain-containing protein</fullName>
    </recommendedName>
</protein>
<evidence type="ECO:0008006" key="3">
    <source>
        <dbReference type="Google" id="ProtNLM"/>
    </source>
</evidence>
<reference evidence="1" key="1">
    <citation type="submission" date="2024-04" db="EMBL/GenBank/DDBJ databases">
        <authorList>
            <consortium name="Molecular Ecology Group"/>
        </authorList>
    </citation>
    <scope>NUCLEOTIDE SEQUENCE</scope>
</reference>
<dbReference type="PANTHER" id="PTHR31508:SF2">
    <property type="entry name" value="PROTEIN PITCHFORK"/>
    <property type="match status" value="1"/>
</dbReference>